<sequence>MNSGGDTVLRGAQASADLIMATVGGNLVGESLQDISHYAARDRSVGVQVSLCIPPLCYGANSVSGNYGHTKINSQNLKSDCMVIKGSIDANALQKSPIFPEPVDFWMQGQGISTSLRKSREG</sequence>
<dbReference type="Proteomes" id="UP000037511">
    <property type="component" value="Unassembled WGS sequence"/>
</dbReference>
<organism evidence="1 2">
    <name type="scientific">Achromobacter spanius</name>
    <dbReference type="NCBI Taxonomy" id="217203"/>
    <lineage>
        <taxon>Bacteria</taxon>
        <taxon>Pseudomonadati</taxon>
        <taxon>Pseudomonadota</taxon>
        <taxon>Betaproteobacteria</taxon>
        <taxon>Burkholderiales</taxon>
        <taxon>Alcaligenaceae</taxon>
        <taxon>Achromobacter</taxon>
    </lineage>
</organism>
<comment type="caution">
    <text evidence="1">The sequence shown here is derived from an EMBL/GenBank/DDBJ whole genome shotgun (WGS) entry which is preliminary data.</text>
</comment>
<gene>
    <name evidence="1" type="ORF">AFM18_03555</name>
</gene>
<proteinExistence type="predicted"/>
<evidence type="ECO:0000313" key="2">
    <source>
        <dbReference type="Proteomes" id="UP000037511"/>
    </source>
</evidence>
<dbReference type="GO" id="GO:0003824">
    <property type="term" value="F:catalytic activity"/>
    <property type="evidence" value="ECO:0007669"/>
    <property type="project" value="UniProtKB-ARBA"/>
</dbReference>
<reference evidence="1 2" key="1">
    <citation type="submission" date="2015-07" db="EMBL/GenBank/DDBJ databases">
        <title>Draft genome of Achromobacter spanius.</title>
        <authorList>
            <person name="Wang X."/>
        </authorList>
    </citation>
    <scope>NUCLEOTIDE SEQUENCE [LARGE SCALE GENOMIC DNA]</scope>
    <source>
        <strain evidence="1 2">CGMCC9173</strain>
    </source>
</reference>
<dbReference type="RefSeq" id="WP_050445361.1">
    <property type="nucleotide sequence ID" value="NZ_CP034689.1"/>
</dbReference>
<dbReference type="InterPro" id="IPR025157">
    <property type="entry name" value="Hemagglutinin_rpt"/>
</dbReference>
<name>A0AAW3I998_9BURK</name>
<accession>A0AAW3I998</accession>
<dbReference type="AlphaFoldDB" id="A0AAW3I998"/>
<dbReference type="EMBL" id="LGVG01000002">
    <property type="protein sequence ID" value="KNE29399.1"/>
    <property type="molecule type" value="Genomic_DNA"/>
</dbReference>
<dbReference type="Pfam" id="PF13332">
    <property type="entry name" value="Fil_haemagg_2"/>
    <property type="match status" value="1"/>
</dbReference>
<protein>
    <submittedName>
        <fullName evidence="1">Uncharacterized protein</fullName>
    </submittedName>
</protein>
<evidence type="ECO:0000313" key="1">
    <source>
        <dbReference type="EMBL" id="KNE29399.1"/>
    </source>
</evidence>